<protein>
    <submittedName>
        <fullName evidence="6">Uncharacterized protein with HEPN domain</fullName>
    </submittedName>
</protein>
<gene>
    <name evidence="6" type="ORF">IQ17_00272</name>
</gene>
<comment type="caution">
    <text evidence="6">The sequence shown here is derived from an EMBL/GenBank/DDBJ whole genome shotgun (WGS) entry which is preliminary data.</text>
</comment>
<dbReference type="Pfam" id="PF01934">
    <property type="entry name" value="HepT-like"/>
    <property type="match status" value="1"/>
</dbReference>
<name>A0A562LU81_9BRAD</name>
<evidence type="ECO:0000313" key="7">
    <source>
        <dbReference type="Proteomes" id="UP000317176"/>
    </source>
</evidence>
<accession>A0A562LU81</accession>
<dbReference type="InterPro" id="IPR051813">
    <property type="entry name" value="HepT_RNase_toxin"/>
</dbReference>
<sequence>MPPTVEDRLLDIPEAISDIEGVTKGLTFDQFVSEKTSRLAIERLLEIICEASRFIPDEVKRTEPAIDWRKMIDFGNLLRHAYNMTKAEIVWDIIQTHLPPLKSCAERHVRMSGR</sequence>
<dbReference type="PANTHER" id="PTHR34139:SF1">
    <property type="entry name" value="RNASE MJ1380-RELATED"/>
    <property type="match status" value="1"/>
</dbReference>
<keyword evidence="5" id="KW-0378">Hydrolase</keyword>
<dbReference type="RefSeq" id="WP_145627641.1">
    <property type="nucleotide sequence ID" value="NZ_CP088014.1"/>
</dbReference>
<dbReference type="EMBL" id="VLKL01000001">
    <property type="protein sequence ID" value="TWI11123.1"/>
    <property type="molecule type" value="Genomic_DNA"/>
</dbReference>
<keyword evidence="7" id="KW-1185">Reference proteome</keyword>
<dbReference type="GO" id="GO:0000166">
    <property type="term" value="F:nucleotide binding"/>
    <property type="evidence" value="ECO:0007669"/>
    <property type="project" value="UniProtKB-KW"/>
</dbReference>
<evidence type="ECO:0000256" key="3">
    <source>
        <dbReference type="ARBA" id="ARBA00022722"/>
    </source>
</evidence>
<dbReference type="GO" id="GO:0016787">
    <property type="term" value="F:hydrolase activity"/>
    <property type="evidence" value="ECO:0007669"/>
    <property type="project" value="UniProtKB-KW"/>
</dbReference>
<dbReference type="GO" id="GO:0110001">
    <property type="term" value="C:toxin-antitoxin complex"/>
    <property type="evidence" value="ECO:0007669"/>
    <property type="project" value="InterPro"/>
</dbReference>
<keyword evidence="3" id="KW-0540">Nuclease</keyword>
<dbReference type="PANTHER" id="PTHR34139">
    <property type="entry name" value="UPF0331 PROTEIN MJ0127"/>
    <property type="match status" value="1"/>
</dbReference>
<keyword evidence="2" id="KW-1277">Toxin-antitoxin system</keyword>
<evidence type="ECO:0000256" key="5">
    <source>
        <dbReference type="ARBA" id="ARBA00022801"/>
    </source>
</evidence>
<keyword evidence="4" id="KW-0547">Nucleotide-binding</keyword>
<evidence type="ECO:0000256" key="1">
    <source>
        <dbReference type="ARBA" id="ARBA00022553"/>
    </source>
</evidence>
<proteinExistence type="predicted"/>
<evidence type="ECO:0000256" key="4">
    <source>
        <dbReference type="ARBA" id="ARBA00022741"/>
    </source>
</evidence>
<reference evidence="6 7" key="1">
    <citation type="journal article" date="2015" name="Stand. Genomic Sci.">
        <title>Genomic Encyclopedia of Bacterial and Archaeal Type Strains, Phase III: the genomes of soil and plant-associated and newly described type strains.</title>
        <authorList>
            <person name="Whitman W.B."/>
            <person name="Woyke T."/>
            <person name="Klenk H.P."/>
            <person name="Zhou Y."/>
            <person name="Lilburn T.G."/>
            <person name="Beck B.J."/>
            <person name="De Vos P."/>
            <person name="Vandamme P."/>
            <person name="Eisen J.A."/>
            <person name="Garrity G."/>
            <person name="Hugenholtz P."/>
            <person name="Kyrpides N.C."/>
        </authorList>
    </citation>
    <scope>NUCLEOTIDE SEQUENCE [LARGE SCALE GENOMIC DNA]</scope>
    <source>
        <strain evidence="6 7">CGMCC 1.10947</strain>
    </source>
</reference>
<evidence type="ECO:0000313" key="6">
    <source>
        <dbReference type="EMBL" id="TWI11123.1"/>
    </source>
</evidence>
<dbReference type="InterPro" id="IPR008201">
    <property type="entry name" value="HepT-like"/>
</dbReference>
<organism evidence="6 7">
    <name type="scientific">Bradyrhizobium daqingense</name>
    <dbReference type="NCBI Taxonomy" id="993502"/>
    <lineage>
        <taxon>Bacteria</taxon>
        <taxon>Pseudomonadati</taxon>
        <taxon>Pseudomonadota</taxon>
        <taxon>Alphaproteobacteria</taxon>
        <taxon>Hyphomicrobiales</taxon>
        <taxon>Nitrobacteraceae</taxon>
        <taxon>Bradyrhizobium</taxon>
    </lineage>
</organism>
<evidence type="ECO:0000256" key="2">
    <source>
        <dbReference type="ARBA" id="ARBA00022649"/>
    </source>
</evidence>
<keyword evidence="1" id="KW-0597">Phosphoprotein</keyword>
<dbReference type="Proteomes" id="UP000317176">
    <property type="component" value="Unassembled WGS sequence"/>
</dbReference>
<dbReference type="GO" id="GO:0004540">
    <property type="term" value="F:RNA nuclease activity"/>
    <property type="evidence" value="ECO:0007669"/>
    <property type="project" value="InterPro"/>
</dbReference>
<dbReference type="OrthoDB" id="4829434at2"/>
<dbReference type="AlphaFoldDB" id="A0A562LU81"/>